<evidence type="ECO:0000313" key="3">
    <source>
        <dbReference type="Proteomes" id="UP000326837"/>
    </source>
</evidence>
<dbReference type="KEGG" id="lpav:PLANPX_4779"/>
<gene>
    <name evidence="2" type="ORF">PLANPX_4779</name>
</gene>
<dbReference type="EMBL" id="AP021861">
    <property type="protein sequence ID" value="BBO35167.1"/>
    <property type="molecule type" value="Genomic_DNA"/>
</dbReference>
<evidence type="ECO:0000313" key="2">
    <source>
        <dbReference type="EMBL" id="BBO35167.1"/>
    </source>
</evidence>
<name>A0A5K7XGQ1_9BACT</name>
<accession>A0A5K7XGQ1</accession>
<protein>
    <submittedName>
        <fullName evidence="2">Uncharacterized protein</fullName>
    </submittedName>
</protein>
<evidence type="ECO:0000256" key="1">
    <source>
        <dbReference type="SAM" id="MobiDB-lite"/>
    </source>
</evidence>
<dbReference type="RefSeq" id="WP_232536207.1">
    <property type="nucleotide sequence ID" value="NZ_AP021861.1"/>
</dbReference>
<sequence>MSILVCLIGRYAVARDEKLKVPHEASLAAKSTQMLDAKPHKTTTSTARYSRSMSRVVA</sequence>
<reference evidence="3" key="1">
    <citation type="submission" date="2019-10" db="EMBL/GenBank/DDBJ databases">
        <title>Lacipirellula parvula gen. nov., sp. nov., representing a lineage of planctomycetes widespread in freshwater anoxic habitats, and description of the family Lacipirellulaceae.</title>
        <authorList>
            <person name="Dedysh S.N."/>
            <person name="Kulichevskaya I.S."/>
            <person name="Beletsky A.V."/>
            <person name="Rakitin A.L."/>
            <person name="Mardanov A.V."/>
            <person name="Ivanova A.A."/>
            <person name="Saltykova V.X."/>
            <person name="Rijpstra W.I.C."/>
            <person name="Sinninghe Damste J.S."/>
            <person name="Ravin N.V."/>
        </authorList>
    </citation>
    <scope>NUCLEOTIDE SEQUENCE [LARGE SCALE GENOMIC DNA]</scope>
    <source>
        <strain evidence="3">PX69</strain>
    </source>
</reference>
<proteinExistence type="predicted"/>
<organism evidence="2 3">
    <name type="scientific">Lacipirellula parvula</name>
    <dbReference type="NCBI Taxonomy" id="2650471"/>
    <lineage>
        <taxon>Bacteria</taxon>
        <taxon>Pseudomonadati</taxon>
        <taxon>Planctomycetota</taxon>
        <taxon>Planctomycetia</taxon>
        <taxon>Pirellulales</taxon>
        <taxon>Lacipirellulaceae</taxon>
        <taxon>Lacipirellula</taxon>
    </lineage>
</organism>
<keyword evidence="3" id="KW-1185">Reference proteome</keyword>
<feature type="compositionally biased region" description="Polar residues" evidence="1">
    <location>
        <begin position="42"/>
        <end position="58"/>
    </location>
</feature>
<feature type="region of interest" description="Disordered" evidence="1">
    <location>
        <begin position="32"/>
        <end position="58"/>
    </location>
</feature>
<dbReference type="AlphaFoldDB" id="A0A5K7XGQ1"/>
<dbReference type="Proteomes" id="UP000326837">
    <property type="component" value="Chromosome"/>
</dbReference>